<evidence type="ECO:0000256" key="6">
    <source>
        <dbReference type="ARBA" id="ARBA00023015"/>
    </source>
</evidence>
<dbReference type="SUPFAM" id="SSF54160">
    <property type="entry name" value="Chromo domain-like"/>
    <property type="match status" value="1"/>
</dbReference>
<dbReference type="OrthoDB" id="124855at2759"/>
<comment type="subunit">
    <text evidence="3">Component of the NuA4 histone acetyltransferase complex.</text>
</comment>
<dbReference type="Pfam" id="PF22732">
    <property type="entry name" value="MSL3_chromo-like"/>
    <property type="match status" value="1"/>
</dbReference>
<proteinExistence type="inferred from homology"/>
<keyword evidence="13" id="KW-1185">Reference proteome</keyword>
<feature type="compositionally biased region" description="Basic and acidic residues" evidence="9">
    <location>
        <begin position="78"/>
        <end position="89"/>
    </location>
</feature>
<dbReference type="InterPro" id="IPR016197">
    <property type="entry name" value="Chromo-like_dom_sf"/>
</dbReference>
<protein>
    <recommendedName>
        <fullName evidence="4">Chromatin modification-related protein EAF3</fullName>
    </recommendedName>
</protein>
<feature type="region of interest" description="Disordered" evidence="9">
    <location>
        <begin position="78"/>
        <end position="114"/>
    </location>
</feature>
<gene>
    <name evidence="12" type="ORF">EJ06DRAFT_578226</name>
</gene>
<dbReference type="GO" id="GO:0035267">
    <property type="term" value="C:NuA4 histone acetyltransferase complex"/>
    <property type="evidence" value="ECO:0007669"/>
    <property type="project" value="TreeGrafter"/>
</dbReference>
<dbReference type="AlphaFoldDB" id="A0A6G1I9R7"/>
<name>A0A6G1I9R7_9PEZI</name>
<dbReference type="PANTHER" id="PTHR10880:SF15">
    <property type="entry name" value="MSL COMPLEX SUBUNIT 3"/>
    <property type="match status" value="1"/>
</dbReference>
<keyword evidence="8" id="KW-0539">Nucleus</keyword>
<evidence type="ECO:0000256" key="8">
    <source>
        <dbReference type="ARBA" id="ARBA00023242"/>
    </source>
</evidence>
<evidence type="ECO:0000256" key="3">
    <source>
        <dbReference type="ARBA" id="ARBA00011353"/>
    </source>
</evidence>
<dbReference type="InterPro" id="IPR038217">
    <property type="entry name" value="MRG_C_sf"/>
</dbReference>
<dbReference type="GO" id="GO:0006325">
    <property type="term" value="P:chromatin organization"/>
    <property type="evidence" value="ECO:0007669"/>
    <property type="project" value="UniProtKB-KW"/>
</dbReference>
<organism evidence="12 13">
    <name type="scientific">Trichodelitschia bisporula</name>
    <dbReference type="NCBI Taxonomy" id="703511"/>
    <lineage>
        <taxon>Eukaryota</taxon>
        <taxon>Fungi</taxon>
        <taxon>Dikarya</taxon>
        <taxon>Ascomycota</taxon>
        <taxon>Pezizomycotina</taxon>
        <taxon>Dothideomycetes</taxon>
        <taxon>Dothideomycetes incertae sedis</taxon>
        <taxon>Phaeotrichales</taxon>
        <taxon>Phaeotrichaceae</taxon>
        <taxon>Trichodelitschia</taxon>
    </lineage>
</organism>
<dbReference type="PROSITE" id="PS51640">
    <property type="entry name" value="MRG"/>
    <property type="match status" value="1"/>
</dbReference>
<dbReference type="Gene3D" id="2.30.30.140">
    <property type="match status" value="1"/>
</dbReference>
<dbReference type="InterPro" id="IPR026541">
    <property type="entry name" value="MRG_dom"/>
</dbReference>
<dbReference type="InterPro" id="IPR053820">
    <property type="entry name" value="MSL3_chromo-like"/>
</dbReference>
<evidence type="ECO:0000259" key="10">
    <source>
        <dbReference type="Pfam" id="PF05712"/>
    </source>
</evidence>
<dbReference type="InterPro" id="IPR008676">
    <property type="entry name" value="MRG"/>
</dbReference>
<evidence type="ECO:0000256" key="7">
    <source>
        <dbReference type="ARBA" id="ARBA00023163"/>
    </source>
</evidence>
<evidence type="ECO:0000313" key="13">
    <source>
        <dbReference type="Proteomes" id="UP000799640"/>
    </source>
</evidence>
<dbReference type="PIRSF" id="PIRSF038133">
    <property type="entry name" value="HAT_Nua4_EAF3/MRG15"/>
    <property type="match status" value="1"/>
</dbReference>
<comment type="similarity">
    <text evidence="2">Belongs to the MRG family.</text>
</comment>
<dbReference type="GO" id="GO:0032221">
    <property type="term" value="C:Rpd3S complex"/>
    <property type="evidence" value="ECO:0007669"/>
    <property type="project" value="TreeGrafter"/>
</dbReference>
<accession>A0A6G1I9R7</accession>
<dbReference type="GO" id="GO:0006355">
    <property type="term" value="P:regulation of DNA-templated transcription"/>
    <property type="evidence" value="ECO:0007669"/>
    <property type="project" value="InterPro"/>
</dbReference>
<evidence type="ECO:0000256" key="9">
    <source>
        <dbReference type="SAM" id="MobiDB-lite"/>
    </source>
</evidence>
<evidence type="ECO:0000313" key="12">
    <source>
        <dbReference type="EMBL" id="KAF2404941.1"/>
    </source>
</evidence>
<feature type="domain" description="MSL3 chromodomain-like" evidence="11">
    <location>
        <begin position="8"/>
        <end position="78"/>
    </location>
</feature>
<dbReference type="PANTHER" id="PTHR10880">
    <property type="entry name" value="MORTALITY FACTOR 4-LIKE PROTEIN"/>
    <property type="match status" value="1"/>
</dbReference>
<keyword evidence="5" id="KW-0156">Chromatin regulator</keyword>
<evidence type="ECO:0000256" key="1">
    <source>
        <dbReference type="ARBA" id="ARBA00004123"/>
    </source>
</evidence>
<evidence type="ECO:0000259" key="11">
    <source>
        <dbReference type="Pfam" id="PF22732"/>
    </source>
</evidence>
<feature type="domain" description="MRG" evidence="10">
    <location>
        <begin position="115"/>
        <end position="287"/>
    </location>
</feature>
<dbReference type="EMBL" id="ML996687">
    <property type="protein sequence ID" value="KAF2404941.1"/>
    <property type="molecule type" value="Genomic_DNA"/>
</dbReference>
<dbReference type="Gene3D" id="1.10.274.30">
    <property type="entry name" value="MRG domain"/>
    <property type="match status" value="1"/>
</dbReference>
<dbReference type="Pfam" id="PF05712">
    <property type="entry name" value="MRG"/>
    <property type="match status" value="1"/>
</dbReference>
<evidence type="ECO:0000256" key="5">
    <source>
        <dbReference type="ARBA" id="ARBA00022853"/>
    </source>
</evidence>
<dbReference type="Proteomes" id="UP000799640">
    <property type="component" value="Unassembled WGS sequence"/>
</dbReference>
<evidence type="ECO:0000256" key="2">
    <source>
        <dbReference type="ARBA" id="ARBA00009093"/>
    </source>
</evidence>
<reference evidence="12" key="1">
    <citation type="journal article" date="2020" name="Stud. Mycol.">
        <title>101 Dothideomycetes genomes: a test case for predicting lifestyles and emergence of pathogens.</title>
        <authorList>
            <person name="Haridas S."/>
            <person name="Albert R."/>
            <person name="Binder M."/>
            <person name="Bloem J."/>
            <person name="Labutti K."/>
            <person name="Salamov A."/>
            <person name="Andreopoulos B."/>
            <person name="Baker S."/>
            <person name="Barry K."/>
            <person name="Bills G."/>
            <person name="Bluhm B."/>
            <person name="Cannon C."/>
            <person name="Castanera R."/>
            <person name="Culley D."/>
            <person name="Daum C."/>
            <person name="Ezra D."/>
            <person name="Gonzalez J."/>
            <person name="Henrissat B."/>
            <person name="Kuo A."/>
            <person name="Liang C."/>
            <person name="Lipzen A."/>
            <person name="Lutzoni F."/>
            <person name="Magnuson J."/>
            <person name="Mondo S."/>
            <person name="Nolan M."/>
            <person name="Ohm R."/>
            <person name="Pangilinan J."/>
            <person name="Park H.-J."/>
            <person name="Ramirez L."/>
            <person name="Alfaro M."/>
            <person name="Sun H."/>
            <person name="Tritt A."/>
            <person name="Yoshinaga Y."/>
            <person name="Zwiers L.-H."/>
            <person name="Turgeon B."/>
            <person name="Goodwin S."/>
            <person name="Spatafora J."/>
            <person name="Crous P."/>
            <person name="Grigoriev I."/>
        </authorList>
    </citation>
    <scope>NUCLEOTIDE SEQUENCE</scope>
    <source>
        <strain evidence="12">CBS 262.69</strain>
    </source>
</reference>
<comment type="subcellular location">
    <subcellularLocation>
        <location evidence="1">Nucleus</location>
    </subcellularLocation>
</comment>
<sequence length="301" mass="34694">MAPPIAAFSKDERVLCFHENLMYEARVLGVKFEENEKKGAWVYMVHYKGWKNTWDDWVAEDRLRQFNDENQALARQLKKDMDAARDAARKSHAKKKGTSTRDSEDRNSSVPAAGKKRGRDFEIEKLEDFHSKPTVRIIIPDILKSILVDDWENITRNGQLTAVPADIPASLVLDEYHKQNQAGHGQARADILEEVVYGLKEYFNKACGTLLLYKQERAQYAQLLARFDDPSDSLMKRPLSDVYGAEHLLRLLTQLPSLIAYTDMDTQSVGRLREELNQFTNWLSRSDNIERFLSRPYVSAQ</sequence>
<keyword evidence="7" id="KW-0804">Transcription</keyword>
<keyword evidence="6" id="KW-0805">Transcription regulation</keyword>
<evidence type="ECO:0000256" key="4">
    <source>
        <dbReference type="ARBA" id="ARBA00018505"/>
    </source>
</evidence>